<dbReference type="GO" id="GO:0006508">
    <property type="term" value="P:proteolysis"/>
    <property type="evidence" value="ECO:0007669"/>
    <property type="project" value="InterPro"/>
</dbReference>
<dbReference type="GO" id="GO:0004198">
    <property type="term" value="F:calcium-dependent cysteine-type endopeptidase activity"/>
    <property type="evidence" value="ECO:0007669"/>
    <property type="project" value="InterPro"/>
</dbReference>
<keyword evidence="4" id="KW-1185">Reference proteome</keyword>
<dbReference type="InterPro" id="IPR022684">
    <property type="entry name" value="Calpain_cysteine_protease"/>
</dbReference>
<organism evidence="3 4">
    <name type="scientific">Dibothriocephalus latus</name>
    <name type="common">Fish tapeworm</name>
    <name type="synonym">Diphyllobothrium latum</name>
    <dbReference type="NCBI Taxonomy" id="60516"/>
    <lineage>
        <taxon>Eukaryota</taxon>
        <taxon>Metazoa</taxon>
        <taxon>Spiralia</taxon>
        <taxon>Lophotrochozoa</taxon>
        <taxon>Platyhelminthes</taxon>
        <taxon>Cestoda</taxon>
        <taxon>Eucestoda</taxon>
        <taxon>Diphyllobothriidea</taxon>
        <taxon>Diphyllobothriidae</taxon>
        <taxon>Dibothriocephalus</taxon>
    </lineage>
</organism>
<dbReference type="Proteomes" id="UP000281553">
    <property type="component" value="Unassembled WGS sequence"/>
</dbReference>
<protein>
    <recommendedName>
        <fullName evidence="2">Peptidase C2 calpain domain-containing protein</fullName>
    </recommendedName>
</protein>
<evidence type="ECO:0000313" key="4">
    <source>
        <dbReference type="Proteomes" id="UP000281553"/>
    </source>
</evidence>
<dbReference type="OrthoDB" id="424753at2759"/>
<evidence type="ECO:0000259" key="2">
    <source>
        <dbReference type="SMART" id="SM00720"/>
    </source>
</evidence>
<dbReference type="InterPro" id="IPR022682">
    <property type="entry name" value="Calpain_domain_III"/>
</dbReference>
<dbReference type="PANTHER" id="PTHR10183:SF433">
    <property type="entry name" value="CALPAIN-A-RELATED"/>
    <property type="match status" value="1"/>
</dbReference>
<proteinExistence type="inferred from homology"/>
<evidence type="ECO:0000256" key="1">
    <source>
        <dbReference type="ARBA" id="ARBA00007623"/>
    </source>
</evidence>
<dbReference type="InterPro" id="IPR022683">
    <property type="entry name" value="Calpain_III"/>
</dbReference>
<comment type="similarity">
    <text evidence="1">Belongs to the peptidase C2 family.</text>
</comment>
<dbReference type="SMART" id="SM00720">
    <property type="entry name" value="calpain_III"/>
    <property type="match status" value="1"/>
</dbReference>
<accession>A0A3P7N7G8</accession>
<dbReference type="PANTHER" id="PTHR10183">
    <property type="entry name" value="CALPAIN"/>
    <property type="match status" value="1"/>
</dbReference>
<dbReference type="GO" id="GO:0005737">
    <property type="term" value="C:cytoplasm"/>
    <property type="evidence" value="ECO:0007669"/>
    <property type="project" value="TreeGrafter"/>
</dbReference>
<dbReference type="Pfam" id="PF01067">
    <property type="entry name" value="Calpain_III"/>
    <property type="match status" value="1"/>
</dbReference>
<dbReference type="SUPFAM" id="SSF49758">
    <property type="entry name" value="Calpain large subunit, middle domain (domain III)"/>
    <property type="match status" value="1"/>
</dbReference>
<dbReference type="AlphaFoldDB" id="A0A3P7N7G8"/>
<feature type="domain" description="Peptidase C2 calpain" evidence="2">
    <location>
        <begin position="33"/>
        <end position="142"/>
    </location>
</feature>
<dbReference type="Gene3D" id="2.60.120.380">
    <property type="match status" value="1"/>
</dbReference>
<reference evidence="3 4" key="1">
    <citation type="submission" date="2018-11" db="EMBL/GenBank/DDBJ databases">
        <authorList>
            <consortium name="Pathogen Informatics"/>
        </authorList>
    </citation>
    <scope>NUCLEOTIDE SEQUENCE [LARGE SCALE GENOMIC DNA]</scope>
</reference>
<dbReference type="EMBL" id="UYRU01076675">
    <property type="protein sequence ID" value="VDN27201.1"/>
    <property type="molecule type" value="Genomic_DNA"/>
</dbReference>
<name>A0A3P7N7G8_DIBLA</name>
<sequence length="158" mass="18003">MCYEDFVREYEKMEICHLGPQSLSDSAGSDRITFQMTVEHGTWQPGVNAGGCRNFLDADDNDNEDKGTLIIGLMQKDRRKMRKQGLDLLTIGFMVYANYNQVWRVDQIDTVVGEAEGALLASLPHLERYFQLTLSLDRVGFGCDDIPVKLQIYYKEVP</sequence>
<dbReference type="InterPro" id="IPR036213">
    <property type="entry name" value="Calpain_III_sf"/>
</dbReference>
<gene>
    <name evidence="3" type="ORF">DILT_LOCUS14959</name>
</gene>
<evidence type="ECO:0000313" key="3">
    <source>
        <dbReference type="EMBL" id="VDN27201.1"/>
    </source>
</evidence>